<proteinExistence type="predicted"/>
<feature type="chain" id="PRO_5043947891" evidence="1">
    <location>
        <begin position="20"/>
        <end position="147"/>
    </location>
</feature>
<reference evidence="3" key="1">
    <citation type="submission" date="2023-08" db="EMBL/GenBank/DDBJ databases">
        <title>Emergence of clinically-relevant ST2 carbapenem-resistant Acinetobacter baumannii strains in hospital sewages in Zhejiang, East of China.</title>
        <authorList>
            <person name="Kaichao C."/>
            <person name="Zhang R."/>
        </authorList>
    </citation>
    <scope>NUCLEOTIDE SEQUENCE</scope>
    <source>
        <strain evidence="3">M-SY-60</strain>
    </source>
</reference>
<evidence type="ECO:0000313" key="4">
    <source>
        <dbReference type="Proteomes" id="UP001243195"/>
    </source>
</evidence>
<name>A0AAW8JIA0_9GAMM</name>
<evidence type="ECO:0000256" key="1">
    <source>
        <dbReference type="SAM" id="SignalP"/>
    </source>
</evidence>
<dbReference type="PANTHER" id="PTHR35535:SF1">
    <property type="entry name" value="HEAT SHOCK PROTEIN HSLJ"/>
    <property type="match status" value="1"/>
</dbReference>
<comment type="caution">
    <text evidence="3">The sequence shown here is derived from an EMBL/GenBank/DDBJ whole genome shotgun (WGS) entry which is preliminary data.</text>
</comment>
<feature type="domain" description="DUF306" evidence="2">
    <location>
        <begin position="36"/>
        <end position="144"/>
    </location>
</feature>
<dbReference type="PANTHER" id="PTHR35535">
    <property type="entry name" value="HEAT SHOCK PROTEIN HSLJ"/>
    <property type="match status" value="1"/>
</dbReference>
<dbReference type="Pfam" id="PF03724">
    <property type="entry name" value="META"/>
    <property type="match status" value="1"/>
</dbReference>
<accession>A0AAW8JIA0</accession>
<dbReference type="AlphaFoldDB" id="A0AAW8JIA0"/>
<evidence type="ECO:0000259" key="2">
    <source>
        <dbReference type="Pfam" id="PF03724"/>
    </source>
</evidence>
<protein>
    <submittedName>
        <fullName evidence="3">META domain-containing protein</fullName>
    </submittedName>
</protein>
<dbReference type="EMBL" id="JAVIDA010000005">
    <property type="protein sequence ID" value="MDQ9070895.1"/>
    <property type="molecule type" value="Genomic_DNA"/>
</dbReference>
<feature type="signal peptide" evidence="1">
    <location>
        <begin position="1"/>
        <end position="19"/>
    </location>
</feature>
<dbReference type="Proteomes" id="UP001243195">
    <property type="component" value="Unassembled WGS sequence"/>
</dbReference>
<keyword evidence="1" id="KW-0732">Signal</keyword>
<dbReference type="InterPro" id="IPR038670">
    <property type="entry name" value="HslJ-like_sf"/>
</dbReference>
<dbReference type="InterPro" id="IPR053147">
    <property type="entry name" value="Hsp_HslJ-like"/>
</dbReference>
<organism evidence="3 4">
    <name type="scientific">Acinetobacter gerneri</name>
    <dbReference type="NCBI Taxonomy" id="202952"/>
    <lineage>
        <taxon>Bacteria</taxon>
        <taxon>Pseudomonadati</taxon>
        <taxon>Pseudomonadota</taxon>
        <taxon>Gammaproteobacteria</taxon>
        <taxon>Moraxellales</taxon>
        <taxon>Moraxellaceae</taxon>
        <taxon>Acinetobacter</taxon>
    </lineage>
</organism>
<dbReference type="InterPro" id="IPR005184">
    <property type="entry name" value="DUF306_Meta_HslJ"/>
</dbReference>
<dbReference type="RefSeq" id="WP_277092410.1">
    <property type="nucleotide sequence ID" value="NZ_DAMBEH010000001.1"/>
</dbReference>
<dbReference type="PROSITE" id="PS51257">
    <property type="entry name" value="PROKAR_LIPOPROTEIN"/>
    <property type="match status" value="1"/>
</dbReference>
<evidence type="ECO:0000313" key="3">
    <source>
        <dbReference type="EMBL" id="MDQ9070895.1"/>
    </source>
</evidence>
<dbReference type="Gene3D" id="2.40.128.270">
    <property type="match status" value="1"/>
</dbReference>
<gene>
    <name evidence="3" type="ORF">RFH51_05390</name>
</gene>
<sequence>MLKQLFVAGLISTALALTACETVPTQIQQEKSLALMQNKIWILTHIGAVEYKTDPSAHNVPSIQFDAATLRFTGADGCNRLLGSYTVKGYQLDLGQIASTKMMCENTTELAEKYNHALSQVAGYQSYNKTLKLLDRNGNVVLRYALK</sequence>